<protein>
    <recommendedName>
        <fullName evidence="3">F-box domain-containing protein</fullName>
    </recommendedName>
</protein>
<dbReference type="SUPFAM" id="SSF52047">
    <property type="entry name" value="RNI-like"/>
    <property type="match status" value="1"/>
</dbReference>
<accession>A0AAD7G1N0</accession>
<name>A0AAD7G1N0_9AGAR</name>
<dbReference type="AlphaFoldDB" id="A0AAD7G1N0"/>
<organism evidence="1 2">
    <name type="scientific">Roridomyces roridus</name>
    <dbReference type="NCBI Taxonomy" id="1738132"/>
    <lineage>
        <taxon>Eukaryota</taxon>
        <taxon>Fungi</taxon>
        <taxon>Dikarya</taxon>
        <taxon>Basidiomycota</taxon>
        <taxon>Agaricomycotina</taxon>
        <taxon>Agaricomycetes</taxon>
        <taxon>Agaricomycetidae</taxon>
        <taxon>Agaricales</taxon>
        <taxon>Marasmiineae</taxon>
        <taxon>Mycenaceae</taxon>
        <taxon>Roridomyces</taxon>
    </lineage>
</organism>
<proteinExistence type="predicted"/>
<gene>
    <name evidence="1" type="ORF">FB45DRAFT_6296</name>
</gene>
<keyword evidence="2" id="KW-1185">Reference proteome</keyword>
<evidence type="ECO:0000313" key="2">
    <source>
        <dbReference type="Proteomes" id="UP001221142"/>
    </source>
</evidence>
<dbReference type="Gene3D" id="3.80.10.10">
    <property type="entry name" value="Ribonuclease Inhibitor"/>
    <property type="match status" value="1"/>
</dbReference>
<comment type="caution">
    <text evidence="1">The sequence shown here is derived from an EMBL/GenBank/DDBJ whole genome shotgun (WGS) entry which is preliminary data.</text>
</comment>
<evidence type="ECO:0000313" key="1">
    <source>
        <dbReference type="EMBL" id="KAJ7649962.1"/>
    </source>
</evidence>
<dbReference type="Proteomes" id="UP001221142">
    <property type="component" value="Unassembled WGS sequence"/>
</dbReference>
<reference evidence="1" key="1">
    <citation type="submission" date="2023-03" db="EMBL/GenBank/DDBJ databases">
        <title>Massive genome expansion in bonnet fungi (Mycena s.s.) driven by repeated elements and novel gene families across ecological guilds.</title>
        <authorList>
            <consortium name="Lawrence Berkeley National Laboratory"/>
            <person name="Harder C.B."/>
            <person name="Miyauchi S."/>
            <person name="Viragh M."/>
            <person name="Kuo A."/>
            <person name="Thoen E."/>
            <person name="Andreopoulos B."/>
            <person name="Lu D."/>
            <person name="Skrede I."/>
            <person name="Drula E."/>
            <person name="Henrissat B."/>
            <person name="Morin E."/>
            <person name="Kohler A."/>
            <person name="Barry K."/>
            <person name="LaButti K."/>
            <person name="Morin E."/>
            <person name="Salamov A."/>
            <person name="Lipzen A."/>
            <person name="Mereny Z."/>
            <person name="Hegedus B."/>
            <person name="Baldrian P."/>
            <person name="Stursova M."/>
            <person name="Weitz H."/>
            <person name="Taylor A."/>
            <person name="Grigoriev I.V."/>
            <person name="Nagy L.G."/>
            <person name="Martin F."/>
            <person name="Kauserud H."/>
        </authorList>
    </citation>
    <scope>NUCLEOTIDE SEQUENCE</scope>
    <source>
        <strain evidence="1">9284</strain>
    </source>
</reference>
<sequence length="430" mass="48122">MRREASTEGIEAQIAQVSLEIGRQKDVLRKLESSKSLLQQQLNAVRDPIARLPLEISSEIFLQCLPTGYKNLRRKYWYPRPRPHSAPLLLLNISHAWTGIALSTPALWASIHVAFSLAHKGSAEFLGMWLRRGGSRPLHLSITGVVDSLAVSAVLQHSPLESLAMSFGEMDKDDLGDLPYGCYDFLRGFQPQMELPSLQVLDVSGRTDLNCSWPPFRQLLCLSSNLVELDMEDVVFIDDSDEEKLDTLALPHLRRLKCVGDCYALDCISATRLEILCLSADTISRPIFDSFLRRSSPHLQKLQLRGSATHFHPHFGQCMALIPTLTQLEFSHPSFAFAKQLLDFLVHNPHLLPCLQILKVATILVLLYEPNQPTPSDILSALALVLSIRRNSLRTVRLTIQGSSRLGLPDDPLALFQEFLDDGMDIHIGV</sequence>
<dbReference type="EMBL" id="JARKIF010000001">
    <property type="protein sequence ID" value="KAJ7649962.1"/>
    <property type="molecule type" value="Genomic_DNA"/>
</dbReference>
<evidence type="ECO:0008006" key="3">
    <source>
        <dbReference type="Google" id="ProtNLM"/>
    </source>
</evidence>
<dbReference type="InterPro" id="IPR032675">
    <property type="entry name" value="LRR_dom_sf"/>
</dbReference>